<keyword evidence="4" id="KW-1185">Reference proteome</keyword>
<dbReference type="KEGG" id="ths:TES1_1727"/>
<keyword evidence="1" id="KW-0472">Membrane</keyword>
<accession>W0I8N4</accession>
<feature type="transmembrane region" description="Helical" evidence="1">
    <location>
        <begin position="281"/>
        <end position="299"/>
    </location>
</feature>
<evidence type="ECO:0000259" key="2">
    <source>
        <dbReference type="Pfam" id="PF13026"/>
    </source>
</evidence>
<evidence type="ECO:0000256" key="1">
    <source>
        <dbReference type="SAM" id="Phobius"/>
    </source>
</evidence>
<keyword evidence="1" id="KW-1133">Transmembrane helix</keyword>
<evidence type="ECO:0000313" key="3">
    <source>
        <dbReference type="EMBL" id="AHF81102.1"/>
    </source>
</evidence>
<dbReference type="HOGENOM" id="CLU_073775_0_0_2"/>
<dbReference type="Proteomes" id="UP000019027">
    <property type="component" value="Chromosome"/>
</dbReference>
<dbReference type="Pfam" id="PF13026">
    <property type="entry name" value="DUF3887"/>
    <property type="match status" value="1"/>
</dbReference>
<dbReference type="GeneID" id="24907088"/>
<dbReference type="InterPro" id="IPR024981">
    <property type="entry name" value="DUF3887"/>
</dbReference>
<organism evidence="3 4">
    <name type="scientific">Thermococcus paralvinellae</name>
    <dbReference type="NCBI Taxonomy" id="582419"/>
    <lineage>
        <taxon>Archaea</taxon>
        <taxon>Methanobacteriati</taxon>
        <taxon>Methanobacteriota</taxon>
        <taxon>Thermococci</taxon>
        <taxon>Thermococcales</taxon>
        <taxon>Thermococcaceae</taxon>
        <taxon>Thermococcus</taxon>
    </lineage>
</organism>
<feature type="transmembrane region" description="Helical" evidence="1">
    <location>
        <begin position="239"/>
        <end position="261"/>
    </location>
</feature>
<dbReference type="AlphaFoldDB" id="W0I8N4"/>
<dbReference type="Gene3D" id="3.10.450.590">
    <property type="match status" value="1"/>
</dbReference>
<proteinExistence type="predicted"/>
<feature type="transmembrane region" description="Helical" evidence="1">
    <location>
        <begin position="131"/>
        <end position="152"/>
    </location>
</feature>
<feature type="transmembrane region" description="Helical" evidence="1">
    <location>
        <begin position="201"/>
        <end position="219"/>
    </location>
</feature>
<feature type="transmembrane region" description="Helical" evidence="1">
    <location>
        <begin position="331"/>
        <end position="352"/>
    </location>
</feature>
<reference evidence="3 4" key="1">
    <citation type="journal article" date="2014" name="Int. J. Syst. Evol. Microbiol.">
        <title>Thermococcus paralvinellae sp. nov. and Thermococcus cleftensis sp. nov. of hyperthermophilic heterotrophs from deep-sea hydrothermal vents.</title>
        <authorList>
            <person name="Hensley S.A."/>
            <person name="Jung J.H."/>
            <person name="Park C.S."/>
            <person name="Holden J.F."/>
        </authorList>
    </citation>
    <scope>NUCLEOTIDE SEQUENCE [LARGE SCALE GENOMIC DNA]</scope>
    <source>
        <strain evidence="3 4">ES1</strain>
    </source>
</reference>
<sequence length="366" mass="41118">MRKVVLVFIVTMLALNVLAQQPYDEIAKAVFESLKTGSYSILEPYLDERMKEAFNEKAFNALREQMISKYGNLESFEFVEEGKTEKFILRHYRFEFEKADVTLKLVFREANGEYKLSGLWIQKVIWKEKGITLPLAVGLPILGGILALLTFYTAGFKKIKGAELILGVFLVAITLFIQPIIQQAPFLALGIKSNDDVVAKGFSFIVITAIWLGFVAGFFQEGLKYAFVRNKTLKEALFVGIGFGLGEAVLMPLLQVVQSFILGGLPPIQLRQALLGLFERYIATLFHAGTTVILAYAYKNGFGRKALVILSVVHGVIDAFAAYYQLTSSRISLITTYGVIMVTTFVLLWYCIPKAKLEREEEKVVW</sequence>
<dbReference type="STRING" id="582419.TES1_1727"/>
<feature type="transmembrane region" description="Helical" evidence="1">
    <location>
        <begin position="164"/>
        <end position="181"/>
    </location>
</feature>
<dbReference type="RefSeq" id="WP_042682090.1">
    <property type="nucleotide sequence ID" value="NZ_CP006965.1"/>
</dbReference>
<feature type="transmembrane region" description="Helical" evidence="1">
    <location>
        <begin position="306"/>
        <end position="325"/>
    </location>
</feature>
<keyword evidence="1" id="KW-0812">Transmembrane</keyword>
<name>W0I8N4_9EURY</name>
<dbReference type="OrthoDB" id="86194at2157"/>
<evidence type="ECO:0000313" key="4">
    <source>
        <dbReference type="Proteomes" id="UP000019027"/>
    </source>
</evidence>
<feature type="domain" description="DUF3887" evidence="2">
    <location>
        <begin position="27"/>
        <end position="119"/>
    </location>
</feature>
<protein>
    <recommendedName>
        <fullName evidence="2">DUF3887 domain-containing protein</fullName>
    </recommendedName>
</protein>
<dbReference type="EMBL" id="CP006965">
    <property type="protein sequence ID" value="AHF81102.1"/>
    <property type="molecule type" value="Genomic_DNA"/>
</dbReference>
<gene>
    <name evidence="3" type="ORF">TES1_1727</name>
</gene>